<dbReference type="InterPro" id="IPR053848">
    <property type="entry name" value="IMS_HHH_1"/>
</dbReference>
<gene>
    <name evidence="16" type="primary">dinB</name>
    <name evidence="19" type="ORF">E3T49_13485</name>
</gene>
<evidence type="ECO:0000256" key="6">
    <source>
        <dbReference type="ARBA" id="ARBA00022695"/>
    </source>
</evidence>
<comment type="cofactor">
    <cofactor evidence="16">
        <name>Mg(2+)</name>
        <dbReference type="ChEBI" id="CHEBI:18420"/>
    </cofactor>
    <text evidence="16">Binds 2 magnesium ions per subunit.</text>
</comment>
<feature type="region of interest" description="Disordered" evidence="17">
    <location>
        <begin position="394"/>
        <end position="436"/>
    </location>
</feature>
<comment type="function">
    <text evidence="14 16">Poorly processive, error-prone DNA polymerase involved in untargeted mutagenesis. Copies undamaged DNA at stalled replication forks, which arise in vivo from mismatched or misaligned primer ends. These misaligned primers can be extended by PolIV. Exhibits no 3'-5' exonuclease (proofreading) activity. May be involved in translesional synthesis, in conjunction with the beta clamp from PolIII.</text>
</comment>
<dbReference type="Proteomes" id="UP000297472">
    <property type="component" value="Unassembled WGS sequence"/>
</dbReference>
<feature type="domain" description="UmuC" evidence="18">
    <location>
        <begin position="23"/>
        <end position="203"/>
    </location>
</feature>
<feature type="binding site" evidence="16">
    <location>
        <position position="27"/>
    </location>
    <ligand>
        <name>Mg(2+)</name>
        <dbReference type="ChEBI" id="CHEBI:18420"/>
    </ligand>
</feature>
<dbReference type="FunFam" id="3.30.1490.100:FF:000004">
    <property type="entry name" value="DNA polymerase IV"/>
    <property type="match status" value="1"/>
</dbReference>
<dbReference type="InterPro" id="IPR036775">
    <property type="entry name" value="DNA_pol_Y-fam_lit_finger_sf"/>
</dbReference>
<keyword evidence="3 16" id="KW-0515">Mutator protein</keyword>
<dbReference type="InterPro" id="IPR017961">
    <property type="entry name" value="DNA_pol_Y-fam_little_finger"/>
</dbReference>
<keyword evidence="9 16" id="KW-0227">DNA damage</keyword>
<keyword evidence="6 16" id="KW-0548">Nucleotidyltransferase</keyword>
<dbReference type="GO" id="GO:0042276">
    <property type="term" value="P:error-prone translesion synthesis"/>
    <property type="evidence" value="ECO:0007669"/>
    <property type="project" value="TreeGrafter"/>
</dbReference>
<dbReference type="GO" id="GO:0000287">
    <property type="term" value="F:magnesium ion binding"/>
    <property type="evidence" value="ECO:0007669"/>
    <property type="project" value="UniProtKB-UniRule"/>
</dbReference>
<feature type="active site" evidence="16">
    <location>
        <position position="122"/>
    </location>
</feature>
<dbReference type="SUPFAM" id="SSF56672">
    <property type="entry name" value="DNA/RNA polymerases"/>
    <property type="match status" value="1"/>
</dbReference>
<keyword evidence="11 16" id="KW-0239">DNA-directed DNA polymerase</keyword>
<dbReference type="Gene3D" id="3.30.70.270">
    <property type="match status" value="1"/>
</dbReference>
<dbReference type="InterPro" id="IPR050116">
    <property type="entry name" value="DNA_polymerase-Y"/>
</dbReference>
<dbReference type="GO" id="GO:0006281">
    <property type="term" value="P:DNA repair"/>
    <property type="evidence" value="ECO:0007669"/>
    <property type="project" value="UniProtKB-UniRule"/>
</dbReference>
<dbReference type="AlphaFoldDB" id="A0A4Y8JRK3"/>
<evidence type="ECO:0000256" key="15">
    <source>
        <dbReference type="ARBA" id="ARBA00049244"/>
    </source>
</evidence>
<evidence type="ECO:0000256" key="3">
    <source>
        <dbReference type="ARBA" id="ARBA00022457"/>
    </source>
</evidence>
<dbReference type="EC" id="2.7.7.7" evidence="16"/>
<comment type="subunit">
    <text evidence="16">Monomer.</text>
</comment>
<evidence type="ECO:0000256" key="2">
    <source>
        <dbReference type="ARBA" id="ARBA00010945"/>
    </source>
</evidence>
<evidence type="ECO:0000256" key="10">
    <source>
        <dbReference type="ARBA" id="ARBA00022842"/>
    </source>
</evidence>
<dbReference type="Gene3D" id="3.40.1170.60">
    <property type="match status" value="1"/>
</dbReference>
<evidence type="ECO:0000256" key="17">
    <source>
        <dbReference type="SAM" id="MobiDB-lite"/>
    </source>
</evidence>
<evidence type="ECO:0000256" key="4">
    <source>
        <dbReference type="ARBA" id="ARBA00022490"/>
    </source>
</evidence>
<keyword evidence="4 16" id="KW-0963">Cytoplasm</keyword>
<dbReference type="SUPFAM" id="SSF100879">
    <property type="entry name" value="Lesion bypass DNA polymerase (Y-family), little finger domain"/>
    <property type="match status" value="1"/>
</dbReference>
<accession>A0A4Y8JRK3</accession>
<comment type="catalytic activity">
    <reaction evidence="15 16">
        <text>DNA(n) + a 2'-deoxyribonucleoside 5'-triphosphate = DNA(n+1) + diphosphate</text>
        <dbReference type="Rhea" id="RHEA:22508"/>
        <dbReference type="Rhea" id="RHEA-COMP:17339"/>
        <dbReference type="Rhea" id="RHEA-COMP:17340"/>
        <dbReference type="ChEBI" id="CHEBI:33019"/>
        <dbReference type="ChEBI" id="CHEBI:61560"/>
        <dbReference type="ChEBI" id="CHEBI:173112"/>
        <dbReference type="EC" id="2.7.7.7"/>
    </reaction>
</comment>
<dbReference type="GO" id="GO:0005829">
    <property type="term" value="C:cytosol"/>
    <property type="evidence" value="ECO:0007669"/>
    <property type="project" value="TreeGrafter"/>
</dbReference>
<evidence type="ECO:0000256" key="16">
    <source>
        <dbReference type="HAMAP-Rule" id="MF_01113"/>
    </source>
</evidence>
<dbReference type="EMBL" id="SOHA01000039">
    <property type="protein sequence ID" value="TFD27548.1"/>
    <property type="molecule type" value="Genomic_DNA"/>
</dbReference>
<evidence type="ECO:0000256" key="7">
    <source>
        <dbReference type="ARBA" id="ARBA00022705"/>
    </source>
</evidence>
<evidence type="ECO:0000256" key="14">
    <source>
        <dbReference type="ARBA" id="ARBA00025589"/>
    </source>
</evidence>
<reference evidence="19 20" key="1">
    <citation type="submission" date="2019-03" db="EMBL/GenBank/DDBJ databases">
        <title>Genomics of glacier-inhabiting Cryobacterium strains.</title>
        <authorList>
            <person name="Liu Q."/>
            <person name="Xin Y.-H."/>
        </authorList>
    </citation>
    <scope>NUCLEOTIDE SEQUENCE [LARGE SCALE GENOMIC DNA]</scope>
    <source>
        <strain evidence="19 20">TMT1-51</strain>
    </source>
</reference>
<evidence type="ECO:0000313" key="20">
    <source>
        <dbReference type="Proteomes" id="UP000297472"/>
    </source>
</evidence>
<dbReference type="NCBIfam" id="NF002751">
    <property type="entry name" value="PRK02794.1"/>
    <property type="match status" value="1"/>
</dbReference>
<evidence type="ECO:0000313" key="19">
    <source>
        <dbReference type="EMBL" id="TFD27548.1"/>
    </source>
</evidence>
<comment type="subcellular location">
    <subcellularLocation>
        <location evidence="1 16">Cytoplasm</location>
    </subcellularLocation>
</comment>
<dbReference type="GO" id="GO:0006261">
    <property type="term" value="P:DNA-templated DNA replication"/>
    <property type="evidence" value="ECO:0007669"/>
    <property type="project" value="UniProtKB-UniRule"/>
</dbReference>
<evidence type="ECO:0000256" key="13">
    <source>
        <dbReference type="ARBA" id="ARBA00023204"/>
    </source>
</evidence>
<name>A0A4Y8JRK3_9MICO</name>
<feature type="binding site" evidence="16">
    <location>
        <position position="121"/>
    </location>
    <ligand>
        <name>Mg(2+)</name>
        <dbReference type="ChEBI" id="CHEBI:18420"/>
    </ligand>
</feature>
<dbReference type="NCBIfam" id="NF003015">
    <property type="entry name" value="PRK03858.1"/>
    <property type="match status" value="1"/>
</dbReference>
<keyword evidence="10 16" id="KW-0460">Magnesium</keyword>
<dbReference type="HAMAP" id="MF_01113">
    <property type="entry name" value="DNApol_IV"/>
    <property type="match status" value="1"/>
</dbReference>
<evidence type="ECO:0000256" key="5">
    <source>
        <dbReference type="ARBA" id="ARBA00022679"/>
    </source>
</evidence>
<keyword evidence="13 16" id="KW-0234">DNA repair</keyword>
<organism evidence="19 20">
    <name type="scientific">Cryobacterium cryoconiti</name>
    <dbReference type="NCBI Taxonomy" id="1259239"/>
    <lineage>
        <taxon>Bacteria</taxon>
        <taxon>Bacillati</taxon>
        <taxon>Actinomycetota</taxon>
        <taxon>Actinomycetes</taxon>
        <taxon>Micrococcales</taxon>
        <taxon>Microbacteriaceae</taxon>
        <taxon>Cryobacterium</taxon>
    </lineage>
</organism>
<dbReference type="NCBIfam" id="NF002677">
    <property type="entry name" value="PRK02406.1"/>
    <property type="match status" value="1"/>
</dbReference>
<evidence type="ECO:0000259" key="18">
    <source>
        <dbReference type="PROSITE" id="PS50173"/>
    </source>
</evidence>
<evidence type="ECO:0000256" key="12">
    <source>
        <dbReference type="ARBA" id="ARBA00023125"/>
    </source>
</evidence>
<dbReference type="InterPro" id="IPR001126">
    <property type="entry name" value="UmuC"/>
</dbReference>
<keyword evidence="5 16" id="KW-0808">Transferase</keyword>
<sequence length="436" mass="46747">MGRQDGSDRTVSTDAVDDSTATLLHIDLDAFFASVELLDHPELVDRPVIVGHRSGRSVVTAANYVARRYGVNSAMPMAIALRRCPSAVVLEPHMSRYKDYSARVMRIFGDFTPLVEQLGIDEAFLDVAGARRLHGSPAEIGAQIRARVVAETGLTCSVGAASTKFVAKMASGRAKPNGLLVVPADDTLAFLHPLPVAALWGVGATTEQTLIGQGLRTIGDLAAIPLAALQKSVGEASGRKLHDLAWGRDPRAVTVEHEEKSVGHEVTFEHDVTDVARLRSELLRQSDAVAARLRRAGLVGRCVVLKLRYADFSTVTRSRTLAEPTDVGRRIYEEAAASFGVLAARGIRVRLIGVRVEQLSDGDGAGVALWDPDDDWRGAERAVDSLTARFGRGTVRPASLLEPSAREPGTREPGTREPGTREPAAGPSDQPKPDRG</sequence>
<dbReference type="PANTHER" id="PTHR11076:SF33">
    <property type="entry name" value="DNA POLYMERASE KAPPA"/>
    <property type="match status" value="1"/>
</dbReference>
<dbReference type="GO" id="GO:0003887">
    <property type="term" value="F:DNA-directed DNA polymerase activity"/>
    <property type="evidence" value="ECO:0007669"/>
    <property type="project" value="UniProtKB-UniRule"/>
</dbReference>
<dbReference type="PANTHER" id="PTHR11076">
    <property type="entry name" value="DNA REPAIR POLYMERASE UMUC / TRANSFERASE FAMILY MEMBER"/>
    <property type="match status" value="1"/>
</dbReference>
<dbReference type="Pfam" id="PF00817">
    <property type="entry name" value="IMS"/>
    <property type="match status" value="1"/>
</dbReference>
<dbReference type="Gene3D" id="3.30.1490.100">
    <property type="entry name" value="DNA polymerase, Y-family, little finger domain"/>
    <property type="match status" value="1"/>
</dbReference>
<dbReference type="Pfam" id="PF21999">
    <property type="entry name" value="IMS_HHH_1"/>
    <property type="match status" value="1"/>
</dbReference>
<feature type="compositionally biased region" description="Basic and acidic residues" evidence="17">
    <location>
        <begin position="404"/>
        <end position="420"/>
    </location>
</feature>
<evidence type="ECO:0000256" key="1">
    <source>
        <dbReference type="ARBA" id="ARBA00004496"/>
    </source>
</evidence>
<feature type="site" description="Substrate discrimination" evidence="16">
    <location>
        <position position="32"/>
    </location>
</feature>
<dbReference type="GO" id="GO:0003684">
    <property type="term" value="F:damaged DNA binding"/>
    <property type="evidence" value="ECO:0007669"/>
    <property type="project" value="InterPro"/>
</dbReference>
<evidence type="ECO:0000256" key="11">
    <source>
        <dbReference type="ARBA" id="ARBA00022932"/>
    </source>
</evidence>
<dbReference type="RefSeq" id="WP_134425418.1">
    <property type="nucleotide sequence ID" value="NZ_SOHA01000039.1"/>
</dbReference>
<dbReference type="Pfam" id="PF11799">
    <property type="entry name" value="IMS_C"/>
    <property type="match status" value="1"/>
</dbReference>
<dbReference type="InterPro" id="IPR022880">
    <property type="entry name" value="DNApol_IV"/>
</dbReference>
<dbReference type="InterPro" id="IPR043502">
    <property type="entry name" value="DNA/RNA_pol_sf"/>
</dbReference>
<dbReference type="OrthoDB" id="9808813at2"/>
<keyword evidence="20" id="KW-1185">Reference proteome</keyword>
<keyword evidence="7 16" id="KW-0235">DNA replication</keyword>
<dbReference type="GO" id="GO:0009432">
    <property type="term" value="P:SOS response"/>
    <property type="evidence" value="ECO:0007669"/>
    <property type="project" value="TreeGrafter"/>
</dbReference>
<keyword evidence="12 16" id="KW-0238">DNA-binding</keyword>
<keyword evidence="8 16" id="KW-0479">Metal-binding</keyword>
<evidence type="ECO:0000256" key="8">
    <source>
        <dbReference type="ARBA" id="ARBA00022723"/>
    </source>
</evidence>
<protein>
    <recommendedName>
        <fullName evidence="16">DNA polymerase IV</fullName>
        <shortName evidence="16">Pol IV</shortName>
        <ecNumber evidence="16">2.7.7.7</ecNumber>
    </recommendedName>
</protein>
<proteinExistence type="inferred from homology"/>
<dbReference type="InterPro" id="IPR043128">
    <property type="entry name" value="Rev_trsase/Diguanyl_cyclase"/>
</dbReference>
<dbReference type="Gene3D" id="1.10.150.20">
    <property type="entry name" value="5' to 3' exonuclease, C-terminal subdomain"/>
    <property type="match status" value="1"/>
</dbReference>
<comment type="caution">
    <text evidence="19">The sequence shown here is derived from an EMBL/GenBank/DDBJ whole genome shotgun (WGS) entry which is preliminary data.</text>
</comment>
<evidence type="ECO:0000256" key="9">
    <source>
        <dbReference type="ARBA" id="ARBA00022763"/>
    </source>
</evidence>
<dbReference type="CDD" id="cd03586">
    <property type="entry name" value="PolY_Pol_IV_kappa"/>
    <property type="match status" value="1"/>
</dbReference>
<dbReference type="PROSITE" id="PS50173">
    <property type="entry name" value="UMUC"/>
    <property type="match status" value="1"/>
</dbReference>
<comment type="similarity">
    <text evidence="2 16">Belongs to the DNA polymerase type-Y family.</text>
</comment>